<dbReference type="GO" id="GO:0005524">
    <property type="term" value="F:ATP binding"/>
    <property type="evidence" value="ECO:0007669"/>
    <property type="project" value="InterPro"/>
</dbReference>
<organism evidence="2 3">
    <name type="scientific">Heliorestis convoluta</name>
    <dbReference type="NCBI Taxonomy" id="356322"/>
    <lineage>
        <taxon>Bacteria</taxon>
        <taxon>Bacillati</taxon>
        <taxon>Bacillota</taxon>
        <taxon>Clostridia</taxon>
        <taxon>Eubacteriales</taxon>
        <taxon>Heliobacteriaceae</taxon>
        <taxon>Heliorestis</taxon>
    </lineage>
</organism>
<reference evidence="3" key="1">
    <citation type="submission" date="2019-11" db="EMBL/GenBank/DDBJ databases">
        <title>Genome sequence of Heliorestis convoluta strain HH, an alkaliphilic and minimalistic phototrophic bacterium from a soda lake in Egypt.</title>
        <authorList>
            <person name="Dewey E.D."/>
            <person name="Stokes L.M."/>
            <person name="Burchell B.M."/>
            <person name="Shaffer K.N."/>
            <person name="Huntington A.M."/>
            <person name="Baker J.M."/>
            <person name="Nadendla S."/>
            <person name="Giglio M.G."/>
            <person name="Touchman J.W."/>
            <person name="Blankenship R.E."/>
            <person name="Madigan M.T."/>
            <person name="Sattley W.M."/>
        </authorList>
    </citation>
    <scope>NUCLEOTIDE SEQUENCE [LARGE SCALE GENOMIC DNA]</scope>
    <source>
        <strain evidence="3">HH</strain>
    </source>
</reference>
<dbReference type="Proteomes" id="UP000366051">
    <property type="component" value="Chromosome"/>
</dbReference>
<sequence length="258" mass="29137">MSLEATCLLALRCKKRGHRDHCHSLCYPYLRLHGEKGTGGVRGLAQIPKSYEQVMAHNLPYEKDNPEAHAIVTAYCQEVLEKVDEGLGLYLYSIPGRGNVKGTGTGKTTTAIAILHEYLVARTIQHIKKERVLDALPALFINASRFQNHYNAQFRGPKELQDKASLRYYESKAFMLQTNLLVLDDIGIREATEAFKSEFYEVIDERAVDQKATVFTSNEPLERLETLLDPRIVSRIEGCTFSISFEGEDKRKKGALLC</sequence>
<feature type="domain" description="IstB-like ATP-binding" evidence="1">
    <location>
        <begin position="168"/>
        <end position="228"/>
    </location>
</feature>
<dbReference type="SUPFAM" id="SSF52540">
    <property type="entry name" value="P-loop containing nucleoside triphosphate hydrolases"/>
    <property type="match status" value="1"/>
</dbReference>
<dbReference type="InterPro" id="IPR027417">
    <property type="entry name" value="P-loop_NTPase"/>
</dbReference>
<dbReference type="Pfam" id="PF01695">
    <property type="entry name" value="IstB_IS21"/>
    <property type="match status" value="1"/>
</dbReference>
<dbReference type="PANTHER" id="PTHR30050">
    <property type="entry name" value="CHROMOSOMAL REPLICATION INITIATOR PROTEIN DNAA"/>
    <property type="match status" value="1"/>
</dbReference>
<dbReference type="GO" id="GO:0006260">
    <property type="term" value="P:DNA replication"/>
    <property type="evidence" value="ECO:0007669"/>
    <property type="project" value="TreeGrafter"/>
</dbReference>
<name>A0A5Q2MXW1_9FIRM</name>
<evidence type="ECO:0000313" key="2">
    <source>
        <dbReference type="EMBL" id="QGG47664.1"/>
    </source>
</evidence>
<evidence type="ECO:0000313" key="3">
    <source>
        <dbReference type="Proteomes" id="UP000366051"/>
    </source>
</evidence>
<dbReference type="OrthoDB" id="2052561at2"/>
<dbReference type="AlphaFoldDB" id="A0A5Q2MXW1"/>
<dbReference type="InterPro" id="IPR002611">
    <property type="entry name" value="IstB_ATP-bd"/>
</dbReference>
<dbReference type="Gene3D" id="3.40.50.300">
    <property type="entry name" value="P-loop containing nucleotide triphosphate hydrolases"/>
    <property type="match status" value="1"/>
</dbReference>
<gene>
    <name evidence="2" type="ORF">FTV88_1564</name>
</gene>
<dbReference type="KEGG" id="hcv:FTV88_1564"/>
<dbReference type="EMBL" id="CP045875">
    <property type="protein sequence ID" value="QGG47664.1"/>
    <property type="molecule type" value="Genomic_DNA"/>
</dbReference>
<proteinExistence type="predicted"/>
<accession>A0A5Q2MXW1</accession>
<evidence type="ECO:0000259" key="1">
    <source>
        <dbReference type="Pfam" id="PF01695"/>
    </source>
</evidence>
<dbReference type="PANTHER" id="PTHR30050:SF4">
    <property type="entry name" value="ATP-BINDING PROTEIN RV3427C IN INSERTION SEQUENCE-RELATED"/>
    <property type="match status" value="1"/>
</dbReference>
<keyword evidence="3" id="KW-1185">Reference proteome</keyword>
<protein>
    <submittedName>
        <fullName evidence="2">DNA replication protein</fullName>
    </submittedName>
</protein>
<dbReference type="RefSeq" id="WP_153724998.1">
    <property type="nucleotide sequence ID" value="NZ_CP045875.1"/>
</dbReference>